<keyword evidence="3" id="KW-1185">Reference proteome</keyword>
<dbReference type="Proteomes" id="UP001157440">
    <property type="component" value="Unassembled WGS sequence"/>
</dbReference>
<dbReference type="GO" id="GO:0015074">
    <property type="term" value="P:DNA integration"/>
    <property type="evidence" value="ECO:0007669"/>
    <property type="project" value="InterPro"/>
</dbReference>
<dbReference type="AlphaFoldDB" id="A0AA37WTQ9"/>
<dbReference type="Gene3D" id="3.30.420.10">
    <property type="entry name" value="Ribonuclease H-like superfamily/Ribonuclease H"/>
    <property type="match status" value="1"/>
</dbReference>
<evidence type="ECO:0000313" key="2">
    <source>
        <dbReference type="EMBL" id="GLS72851.1"/>
    </source>
</evidence>
<name>A0AA37WTQ9_9HYPH</name>
<dbReference type="EMBL" id="BSPL01000023">
    <property type="protein sequence ID" value="GLS72851.1"/>
    <property type="molecule type" value="Genomic_DNA"/>
</dbReference>
<dbReference type="PROSITE" id="PS50994">
    <property type="entry name" value="INTEGRASE"/>
    <property type="match status" value="1"/>
</dbReference>
<protein>
    <recommendedName>
        <fullName evidence="1">Integrase catalytic domain-containing protein</fullName>
    </recommendedName>
</protein>
<accession>A0AA37WTQ9</accession>
<dbReference type="PANTHER" id="PTHR47515:SF1">
    <property type="entry name" value="BLR2054 PROTEIN"/>
    <property type="match status" value="1"/>
</dbReference>
<gene>
    <name evidence="2" type="ORF">GCM10007890_48660</name>
</gene>
<dbReference type="InterPro" id="IPR036397">
    <property type="entry name" value="RNaseH_sf"/>
</dbReference>
<evidence type="ECO:0000313" key="3">
    <source>
        <dbReference type="Proteomes" id="UP001157440"/>
    </source>
</evidence>
<dbReference type="GO" id="GO:0003676">
    <property type="term" value="F:nucleic acid binding"/>
    <property type="evidence" value="ECO:0007669"/>
    <property type="project" value="InterPro"/>
</dbReference>
<dbReference type="InterPro" id="IPR001584">
    <property type="entry name" value="Integrase_cat-core"/>
</dbReference>
<feature type="domain" description="Integrase catalytic" evidence="1">
    <location>
        <begin position="1"/>
        <end position="117"/>
    </location>
</feature>
<dbReference type="InterPro" id="IPR012337">
    <property type="entry name" value="RNaseH-like_sf"/>
</dbReference>
<organism evidence="2 3">
    <name type="scientific">Methylobacterium tardum</name>
    <dbReference type="NCBI Taxonomy" id="374432"/>
    <lineage>
        <taxon>Bacteria</taxon>
        <taxon>Pseudomonadati</taxon>
        <taxon>Pseudomonadota</taxon>
        <taxon>Alphaproteobacteria</taxon>
        <taxon>Hyphomicrobiales</taxon>
        <taxon>Methylobacteriaceae</taxon>
        <taxon>Methylobacterium</taxon>
    </lineage>
</organism>
<sequence length="148" mass="16569">MTAQGGALRSAWLRAPPQSRRAIFPMCYGPEMIAKALRKWVAKTGPQIQYITPGSPWKNGYCESFNGKLKDECLRQEIFYSLKEAQTVIGIWQNTYNRVRPHSSLGYRPPGPVTFPDLAFRPPWSLPCSSLSLGPVQNTGQVTRADGR</sequence>
<proteinExistence type="predicted"/>
<dbReference type="Pfam" id="PF13683">
    <property type="entry name" value="rve_3"/>
    <property type="match status" value="1"/>
</dbReference>
<reference evidence="3" key="1">
    <citation type="journal article" date="2019" name="Int. J. Syst. Evol. Microbiol.">
        <title>The Global Catalogue of Microorganisms (GCM) 10K type strain sequencing project: providing services to taxonomists for standard genome sequencing and annotation.</title>
        <authorList>
            <consortium name="The Broad Institute Genomics Platform"/>
            <consortium name="The Broad Institute Genome Sequencing Center for Infectious Disease"/>
            <person name="Wu L."/>
            <person name="Ma J."/>
        </authorList>
    </citation>
    <scope>NUCLEOTIDE SEQUENCE [LARGE SCALE GENOMIC DNA]</scope>
    <source>
        <strain evidence="3">NBRC 103632</strain>
    </source>
</reference>
<dbReference type="SUPFAM" id="SSF53098">
    <property type="entry name" value="Ribonuclease H-like"/>
    <property type="match status" value="1"/>
</dbReference>
<evidence type="ECO:0000259" key="1">
    <source>
        <dbReference type="PROSITE" id="PS50994"/>
    </source>
</evidence>
<dbReference type="PANTHER" id="PTHR47515">
    <property type="entry name" value="LOW CALCIUM RESPONSE LOCUS PROTEIN T"/>
    <property type="match status" value="1"/>
</dbReference>
<comment type="caution">
    <text evidence="2">The sequence shown here is derived from an EMBL/GenBank/DDBJ whole genome shotgun (WGS) entry which is preliminary data.</text>
</comment>